<dbReference type="GO" id="GO:0005739">
    <property type="term" value="C:mitochondrion"/>
    <property type="evidence" value="ECO:0007669"/>
    <property type="project" value="GOC"/>
</dbReference>
<keyword evidence="1" id="KW-1133">Transmembrane helix</keyword>
<dbReference type="EMBL" id="KZ819327">
    <property type="protein sequence ID" value="PWN20628.1"/>
    <property type="molecule type" value="Genomic_DNA"/>
</dbReference>
<keyword evidence="1" id="KW-0472">Membrane</keyword>
<dbReference type="STRING" id="1684307.A0A316U728"/>
<dbReference type="Pfam" id="PF09796">
    <property type="entry name" value="QCR10"/>
    <property type="match status" value="1"/>
</dbReference>
<name>A0A316U728_9BASI</name>
<protein>
    <submittedName>
        <fullName evidence="2">Uncharacterized protein</fullName>
    </submittedName>
</protein>
<dbReference type="GO" id="GO:0006122">
    <property type="term" value="P:mitochondrial electron transport, ubiquinol to cytochrome c"/>
    <property type="evidence" value="ECO:0007669"/>
    <property type="project" value="InterPro"/>
</dbReference>
<keyword evidence="3" id="KW-1185">Reference proteome</keyword>
<evidence type="ECO:0000256" key="1">
    <source>
        <dbReference type="SAM" id="Phobius"/>
    </source>
</evidence>
<dbReference type="AlphaFoldDB" id="A0A316U728"/>
<proteinExistence type="predicted"/>
<dbReference type="RefSeq" id="XP_025347788.1">
    <property type="nucleotide sequence ID" value="XM_025494299.1"/>
</dbReference>
<dbReference type="PANTHER" id="PTHR28254:SF1">
    <property type="entry name" value="CYTOCHROME B-C1 COMPLEX SUBUNIT 10, MITOCHONDRIAL"/>
    <property type="match status" value="1"/>
</dbReference>
<organism evidence="2 3">
    <name type="scientific">Pseudomicrostroma glucosiphilum</name>
    <dbReference type="NCBI Taxonomy" id="1684307"/>
    <lineage>
        <taxon>Eukaryota</taxon>
        <taxon>Fungi</taxon>
        <taxon>Dikarya</taxon>
        <taxon>Basidiomycota</taxon>
        <taxon>Ustilaginomycotina</taxon>
        <taxon>Exobasidiomycetes</taxon>
        <taxon>Microstromatales</taxon>
        <taxon>Microstromatales incertae sedis</taxon>
        <taxon>Pseudomicrostroma</taxon>
    </lineage>
</organism>
<evidence type="ECO:0000313" key="3">
    <source>
        <dbReference type="Proteomes" id="UP000245942"/>
    </source>
</evidence>
<keyword evidence="1" id="KW-0812">Transmembrane</keyword>
<reference evidence="2 3" key="1">
    <citation type="journal article" date="2018" name="Mol. Biol. Evol.">
        <title>Broad Genomic Sampling Reveals a Smut Pathogenic Ancestry of the Fungal Clade Ustilaginomycotina.</title>
        <authorList>
            <person name="Kijpornyongpan T."/>
            <person name="Mondo S.J."/>
            <person name="Barry K."/>
            <person name="Sandor L."/>
            <person name="Lee J."/>
            <person name="Lipzen A."/>
            <person name="Pangilinan J."/>
            <person name="LaButti K."/>
            <person name="Hainaut M."/>
            <person name="Henrissat B."/>
            <person name="Grigoriev I.V."/>
            <person name="Spatafora J.W."/>
            <person name="Aime M.C."/>
        </authorList>
    </citation>
    <scope>NUCLEOTIDE SEQUENCE [LARGE SCALE GENOMIC DNA]</scope>
    <source>
        <strain evidence="2 3">MCA 4718</strain>
    </source>
</reference>
<feature type="transmembrane region" description="Helical" evidence="1">
    <location>
        <begin position="46"/>
        <end position="67"/>
    </location>
</feature>
<sequence>MIRPTAVRSLARSAPAYSGAFRPSHRVSARKPEFQPHFGGITPGVVMSWVPSLALWGGAAGGAVLLFMSKVPIFQHDVLDKIPFVKTFYVDDTPDSDKPF</sequence>
<evidence type="ECO:0000313" key="2">
    <source>
        <dbReference type="EMBL" id="PWN20628.1"/>
    </source>
</evidence>
<dbReference type="InterPro" id="IPR019182">
    <property type="entry name" value="Cytochrome_b-c1_su10_fun"/>
</dbReference>
<dbReference type="Proteomes" id="UP000245942">
    <property type="component" value="Unassembled WGS sequence"/>
</dbReference>
<dbReference type="OrthoDB" id="2391627at2759"/>
<gene>
    <name evidence="2" type="ORF">BCV69DRAFT_299109</name>
</gene>
<dbReference type="PANTHER" id="PTHR28254">
    <property type="entry name" value="CYTOCHROME B-C1 COMPLEX SUBUNIT 10"/>
    <property type="match status" value="1"/>
</dbReference>
<accession>A0A316U728</accession>
<dbReference type="GeneID" id="37016033"/>